<accession>H2BS77</accession>
<organism evidence="1 2">
    <name type="scientific">Gillisia limnaea (strain DSM 15749 / LMG 21470 / R-8282)</name>
    <dbReference type="NCBI Taxonomy" id="865937"/>
    <lineage>
        <taxon>Bacteria</taxon>
        <taxon>Pseudomonadati</taxon>
        <taxon>Bacteroidota</taxon>
        <taxon>Flavobacteriia</taxon>
        <taxon>Flavobacteriales</taxon>
        <taxon>Flavobacteriaceae</taxon>
        <taxon>Gillisia</taxon>
    </lineage>
</organism>
<gene>
    <name evidence="1" type="ORF">Gilli_0690</name>
</gene>
<dbReference type="OrthoDB" id="274536at2"/>
<name>H2BS77_GILLR</name>
<dbReference type="eggNOG" id="COG3563">
    <property type="taxonomic scope" value="Bacteria"/>
</dbReference>
<dbReference type="HOGENOM" id="CLU_548432_0_0_10"/>
<dbReference type="EMBL" id="JH594606">
    <property type="protein sequence ID" value="EHQ01400.1"/>
    <property type="molecule type" value="Genomic_DNA"/>
</dbReference>
<dbReference type="RefSeq" id="WP_006987722.1">
    <property type="nucleotide sequence ID" value="NZ_JH594606.1"/>
</dbReference>
<keyword evidence="2" id="KW-1185">Reference proteome</keyword>
<reference evidence="2" key="1">
    <citation type="journal article" date="2012" name="Stand. Genomic Sci.">
        <title>Genome sequence of the Antarctic rhodopsins-containing flavobacterium Gillisia limnaea type strain (R-8282(T)).</title>
        <authorList>
            <person name="Riedel T."/>
            <person name="Held B."/>
            <person name="Nolan M."/>
            <person name="Lucas S."/>
            <person name="Lapidus A."/>
            <person name="Tice H."/>
            <person name="Del Rio T.G."/>
            <person name="Cheng J.F."/>
            <person name="Han C."/>
            <person name="Tapia R."/>
            <person name="Goodwin L.A."/>
            <person name="Pitluck S."/>
            <person name="Liolios K."/>
            <person name="Mavromatis K."/>
            <person name="Pagani I."/>
            <person name="Ivanova N."/>
            <person name="Mikhailova N."/>
            <person name="Pati A."/>
            <person name="Chen A."/>
            <person name="Palaniappan K."/>
            <person name="Land M."/>
            <person name="Rohde M."/>
            <person name="Tindall B.J."/>
            <person name="Detter J.C."/>
            <person name="Goker M."/>
            <person name="Bristow J."/>
            <person name="Eisen J.A."/>
            <person name="Markowitz V."/>
            <person name="Hugenholtz P."/>
            <person name="Kyrpides N.C."/>
            <person name="Klenk H.P."/>
            <person name="Woyke T."/>
        </authorList>
    </citation>
    <scope>NUCLEOTIDE SEQUENCE [LARGE SCALE GENOMIC DNA]</scope>
    <source>
        <strain evidence="2">DSM 15749 / LMG 21470 / R-8282</strain>
    </source>
</reference>
<dbReference type="Proteomes" id="UP000003844">
    <property type="component" value="Unassembled WGS sequence"/>
</dbReference>
<dbReference type="STRING" id="865937.Gilli_0690"/>
<dbReference type="Pfam" id="PF05159">
    <property type="entry name" value="Capsule_synth"/>
    <property type="match status" value="1"/>
</dbReference>
<protein>
    <submittedName>
        <fullName evidence="1">Capsule polysaccharide biosynthesis protein</fullName>
    </submittedName>
</protein>
<dbReference type="SUPFAM" id="SSF53756">
    <property type="entry name" value="UDP-Glycosyltransferase/glycogen phosphorylase"/>
    <property type="match status" value="1"/>
</dbReference>
<dbReference type="InterPro" id="IPR007833">
    <property type="entry name" value="Capsule_polysaccharide_synth"/>
</dbReference>
<dbReference type="AlphaFoldDB" id="H2BS77"/>
<dbReference type="Gene3D" id="3.40.50.12580">
    <property type="match status" value="1"/>
</dbReference>
<dbReference type="InterPro" id="IPR043148">
    <property type="entry name" value="TagF_C"/>
</dbReference>
<dbReference type="GO" id="GO:0015774">
    <property type="term" value="P:polysaccharide transport"/>
    <property type="evidence" value="ECO:0007669"/>
    <property type="project" value="InterPro"/>
</dbReference>
<sequence>MNVLIFSSFHQSSHFLGLNLEVLQKNIDAGNSVSFIDCYGSFDSCGFNPFKLKYMCEICKFRENKGLNLIDGNYNRKSLSQIITEEDHVTAQKFIDSLSYLDKEILFENFSVGEAVSSSYISKTREREFKSKEDQKLLKELAYNSILNYLSIRRFINTNSIDKIFVLNGRWEYYRAALAAGRAENIEVEVFENFRSGGYAEIFGNFLPHDILNKKKLIDNEWDNNNDIKEKRRVSDEFFIKRKEGIVVSDKAYTLDQTQGKLPKLYDPNKKTFVLYNSSDDEFAAVGKQFDNPFFRDQLEGILYLVKYFETKNNYQLIIRMHPNLKGLIKDFLIPLYELEGKYESIILIKPEDDVDTYELMNVADTVISFGSTAGLEASYWGKPVILLGKCFYYYSDVAYVPNSIDEIPNLIESNLAPLEKDNSRKFGYYILRGGTKTKYYYNTPDKKTYFKNVLLNKLPLYFTFKYKLLKFLNIKN</sequence>
<evidence type="ECO:0000313" key="2">
    <source>
        <dbReference type="Proteomes" id="UP000003844"/>
    </source>
</evidence>
<dbReference type="GO" id="GO:0000271">
    <property type="term" value="P:polysaccharide biosynthetic process"/>
    <property type="evidence" value="ECO:0007669"/>
    <property type="project" value="InterPro"/>
</dbReference>
<evidence type="ECO:0000313" key="1">
    <source>
        <dbReference type="EMBL" id="EHQ01400.1"/>
    </source>
</evidence>
<proteinExistence type="predicted"/>